<dbReference type="InterPro" id="IPR006169">
    <property type="entry name" value="GTP1_OBG_dom"/>
</dbReference>
<dbReference type="PROSITE" id="PS51710">
    <property type="entry name" value="G_OBG"/>
    <property type="match status" value="1"/>
</dbReference>
<keyword evidence="7" id="KW-1185">Reference proteome</keyword>
<dbReference type="GO" id="GO:0000287">
    <property type="term" value="F:magnesium ion binding"/>
    <property type="evidence" value="ECO:0007669"/>
    <property type="project" value="InterPro"/>
</dbReference>
<dbReference type="NCBIfam" id="TIGR02729">
    <property type="entry name" value="Obg_CgtA"/>
    <property type="match status" value="1"/>
</dbReference>
<dbReference type="Gene3D" id="3.40.50.300">
    <property type="entry name" value="P-loop containing nucleotide triphosphate hydrolases"/>
    <property type="match status" value="1"/>
</dbReference>
<dbReference type="InterPro" id="IPR006073">
    <property type="entry name" value="GTP-bd"/>
</dbReference>
<evidence type="ECO:0000313" key="7">
    <source>
        <dbReference type="Proteomes" id="UP000046395"/>
    </source>
</evidence>
<dbReference type="GO" id="GO:0005739">
    <property type="term" value="C:mitochondrion"/>
    <property type="evidence" value="ECO:0007669"/>
    <property type="project" value="TreeGrafter"/>
</dbReference>
<dbReference type="Gene3D" id="2.70.210.12">
    <property type="entry name" value="GTP1/OBG domain"/>
    <property type="match status" value="1"/>
</dbReference>
<name>A0A5S6Q9H0_TRIMR</name>
<dbReference type="PRINTS" id="PR00326">
    <property type="entry name" value="GTP1OBG"/>
</dbReference>
<evidence type="ECO:0000259" key="5">
    <source>
        <dbReference type="PROSITE" id="PS51710"/>
    </source>
</evidence>
<reference evidence="7" key="1">
    <citation type="submission" date="2013-11" db="EMBL/GenBank/DDBJ databases">
        <authorList>
            <person name="Aslett M."/>
        </authorList>
    </citation>
    <scope>NUCLEOTIDE SEQUENCE [LARGE SCALE GENOMIC DNA]</scope>
    <source>
        <strain evidence="7">Edinburgh</strain>
    </source>
</reference>
<evidence type="ECO:0000259" key="6">
    <source>
        <dbReference type="PROSITE" id="PS51883"/>
    </source>
</evidence>
<dbReference type="GO" id="GO:0003924">
    <property type="term" value="F:GTPase activity"/>
    <property type="evidence" value="ECO:0007669"/>
    <property type="project" value="InterPro"/>
</dbReference>
<dbReference type="SUPFAM" id="SSF52540">
    <property type="entry name" value="P-loop containing nucleoside triphosphate hydrolases"/>
    <property type="match status" value="1"/>
</dbReference>
<dbReference type="PROSITE" id="PS51883">
    <property type="entry name" value="OBG"/>
    <property type="match status" value="1"/>
</dbReference>
<evidence type="ECO:0000256" key="4">
    <source>
        <dbReference type="ARBA" id="ARBA00023134"/>
    </source>
</evidence>
<dbReference type="PANTHER" id="PTHR11702">
    <property type="entry name" value="DEVELOPMENTALLY REGULATED GTP-BINDING PROTEIN-RELATED"/>
    <property type="match status" value="1"/>
</dbReference>
<sequence>MISTRLPCLRFWLHSPILAAFRNFQSCGHEAESARYILVPPRKKRAPGYAKFHFVDHKLVRAVGGRGGDGMVAFFHLWRNAHAGPAGGDGGNGGHVIFVASARTTSLFGVPNVVRATSGEHGGSKSCSGANAPHKYIEVPVGTVFRRLGSTEERELTSDGDVFVAALGGAGGHGNQFYATSTWQNPMVAEAGGSGEDIQYEVEVRLMAHAGLIGLPNAGKSSLLRCLSRARPKVGSYIFTTLKPHVGMLQYGDGKRVSVADLPGILPGSHRNYGLGLQFLRHVKRCFCLLFVIDASSQQPLVEQFNCLKDEIRLYDESLLQRPRMVIANKMDVEHADDHVKQLENALNGSEWLLPISALHHRGINEVGSRLRKLLDGQDV</sequence>
<dbReference type="InterPro" id="IPR045086">
    <property type="entry name" value="OBG_GTPase"/>
</dbReference>
<comment type="similarity">
    <text evidence="1">Belongs to the TRAFAC class OBG-HflX-like GTPase superfamily. OBG GTPase family.</text>
</comment>
<dbReference type="Proteomes" id="UP000046395">
    <property type="component" value="Unassembled WGS sequence"/>
</dbReference>
<dbReference type="InterPro" id="IPR027417">
    <property type="entry name" value="P-loop_NTPase"/>
</dbReference>
<keyword evidence="4" id="KW-0342">GTP-binding</keyword>
<dbReference type="PIRSF" id="PIRSF002401">
    <property type="entry name" value="GTP_bd_Obg/CgtA"/>
    <property type="match status" value="1"/>
</dbReference>
<dbReference type="Pfam" id="PF01018">
    <property type="entry name" value="GTP1_OBG"/>
    <property type="match status" value="1"/>
</dbReference>
<dbReference type="AlphaFoldDB" id="A0A5S6Q9H0"/>
<proteinExistence type="inferred from homology"/>
<dbReference type="GO" id="GO:0005525">
    <property type="term" value="F:GTP binding"/>
    <property type="evidence" value="ECO:0007669"/>
    <property type="project" value="UniProtKB-KW"/>
</dbReference>
<evidence type="ECO:0000313" key="9">
    <source>
        <dbReference type="WBParaSite" id="TMUE_1000003838.2"/>
    </source>
</evidence>
<dbReference type="InterPro" id="IPR036726">
    <property type="entry name" value="GTP1_OBG_dom_sf"/>
</dbReference>
<keyword evidence="3" id="KW-0547">Nucleotide-binding</keyword>
<dbReference type="Pfam" id="PF01926">
    <property type="entry name" value="MMR_HSR1"/>
    <property type="match status" value="1"/>
</dbReference>
<dbReference type="WBParaSite" id="TMUE_1000003838.1">
    <property type="protein sequence ID" value="TMUE_1000003838.1"/>
    <property type="gene ID" value="WBGene00295335"/>
</dbReference>
<dbReference type="InterPro" id="IPR014100">
    <property type="entry name" value="GTP-bd_Obg/CgtA"/>
</dbReference>
<evidence type="ECO:0000313" key="8">
    <source>
        <dbReference type="WBParaSite" id="TMUE_1000003838.1"/>
    </source>
</evidence>
<dbReference type="STRING" id="70415.A0A5S6Q9H0"/>
<dbReference type="InterPro" id="IPR031167">
    <property type="entry name" value="G_OBG"/>
</dbReference>
<evidence type="ECO:0000256" key="3">
    <source>
        <dbReference type="ARBA" id="ARBA00022741"/>
    </source>
</evidence>
<reference evidence="7" key="2">
    <citation type="submission" date="2014-03" db="EMBL/GenBank/DDBJ databases">
        <title>The whipworm genome and dual-species transcriptomics of an intimate host-pathogen interaction.</title>
        <authorList>
            <person name="Foth B.J."/>
            <person name="Tsai I.J."/>
            <person name="Reid A.J."/>
            <person name="Bancroft A.J."/>
            <person name="Nichol S."/>
            <person name="Tracey A."/>
            <person name="Holroyd N."/>
            <person name="Cotton J.A."/>
            <person name="Stanley E.J."/>
            <person name="Zarowiecki M."/>
            <person name="Liu J.Z."/>
            <person name="Huckvale T."/>
            <person name="Cooper P.J."/>
            <person name="Grencis R.K."/>
            <person name="Berriman M."/>
        </authorList>
    </citation>
    <scope>NUCLEOTIDE SEQUENCE [LARGE SCALE GENOMIC DNA]</scope>
    <source>
        <strain evidence="7">Edinburgh</strain>
    </source>
</reference>
<dbReference type="WBParaSite" id="TMUE_1000003838.2">
    <property type="protein sequence ID" value="TMUE_1000003838.2"/>
    <property type="gene ID" value="WBGene00295335"/>
</dbReference>
<dbReference type="CDD" id="cd01898">
    <property type="entry name" value="Obg"/>
    <property type="match status" value="1"/>
</dbReference>
<keyword evidence="2" id="KW-0690">Ribosome biogenesis</keyword>
<accession>A0A5S6Q9H0</accession>
<feature type="domain" description="OBG-type G" evidence="5">
    <location>
        <begin position="208"/>
        <end position="376"/>
    </location>
</feature>
<evidence type="ECO:0000256" key="1">
    <source>
        <dbReference type="ARBA" id="ARBA00007699"/>
    </source>
</evidence>
<reference evidence="8" key="3">
    <citation type="submission" date="2019-12" db="UniProtKB">
        <authorList>
            <consortium name="WormBaseParasite"/>
        </authorList>
    </citation>
    <scope>IDENTIFICATION</scope>
</reference>
<dbReference type="FunFam" id="2.70.210.12:FF:000001">
    <property type="entry name" value="GTPase Obg"/>
    <property type="match status" value="1"/>
</dbReference>
<feature type="domain" description="Obg" evidence="6">
    <location>
        <begin position="52"/>
        <end position="207"/>
    </location>
</feature>
<dbReference type="GO" id="GO:0042254">
    <property type="term" value="P:ribosome biogenesis"/>
    <property type="evidence" value="ECO:0007669"/>
    <property type="project" value="UniProtKB-UniRule"/>
</dbReference>
<dbReference type="NCBIfam" id="NF008956">
    <property type="entry name" value="PRK12299.1"/>
    <property type="match status" value="1"/>
</dbReference>
<protein>
    <submittedName>
        <fullName evidence="8 9">OBG-type G domain-containing protein</fullName>
    </submittedName>
</protein>
<organism evidence="7 8">
    <name type="scientific">Trichuris muris</name>
    <name type="common">Mouse whipworm</name>
    <dbReference type="NCBI Taxonomy" id="70415"/>
    <lineage>
        <taxon>Eukaryota</taxon>
        <taxon>Metazoa</taxon>
        <taxon>Ecdysozoa</taxon>
        <taxon>Nematoda</taxon>
        <taxon>Enoplea</taxon>
        <taxon>Dorylaimia</taxon>
        <taxon>Trichinellida</taxon>
        <taxon>Trichuridae</taxon>
        <taxon>Trichuris</taxon>
    </lineage>
</organism>
<dbReference type="SUPFAM" id="SSF82051">
    <property type="entry name" value="Obg GTP-binding protein N-terminal domain"/>
    <property type="match status" value="1"/>
</dbReference>
<evidence type="ECO:0000256" key="2">
    <source>
        <dbReference type="ARBA" id="ARBA00022517"/>
    </source>
</evidence>
<dbReference type="PANTHER" id="PTHR11702:SF31">
    <property type="entry name" value="MITOCHONDRIAL RIBOSOME-ASSOCIATED GTPASE 2"/>
    <property type="match status" value="1"/>
</dbReference>